<dbReference type="OrthoDB" id="7474152at2759"/>
<sequence length="123" mass="13494">MITNLAHSRKPLVGLKNPPLPPSTPCRSGERSSRRDSRGVHMARYGRAGLRRTLLAHSLTTHTRLHIISSRSTSHRSRAVPEPRVEVRGAARSALYCATCDVDGGRARARSRAQPSLPRALTL</sequence>
<gene>
    <name evidence="2" type="primary">jg3321</name>
    <name evidence="2" type="ORF">PAEG_LOCUS17707</name>
</gene>
<reference evidence="2" key="1">
    <citation type="submission" date="2022-03" db="EMBL/GenBank/DDBJ databases">
        <authorList>
            <person name="Lindestad O."/>
        </authorList>
    </citation>
    <scope>NUCLEOTIDE SEQUENCE</scope>
</reference>
<dbReference type="EMBL" id="CAKXAJ010025574">
    <property type="protein sequence ID" value="CAH2241260.1"/>
    <property type="molecule type" value="Genomic_DNA"/>
</dbReference>
<protein>
    <submittedName>
        <fullName evidence="2">Jg3321 protein</fullName>
    </submittedName>
</protein>
<keyword evidence="3" id="KW-1185">Reference proteome</keyword>
<accession>A0A8S4RTT1</accession>
<evidence type="ECO:0000313" key="2">
    <source>
        <dbReference type="EMBL" id="CAH2241260.1"/>
    </source>
</evidence>
<comment type="caution">
    <text evidence="2">The sequence shown here is derived from an EMBL/GenBank/DDBJ whole genome shotgun (WGS) entry which is preliminary data.</text>
</comment>
<evidence type="ECO:0000256" key="1">
    <source>
        <dbReference type="SAM" id="MobiDB-lite"/>
    </source>
</evidence>
<feature type="compositionally biased region" description="Basic and acidic residues" evidence="1">
    <location>
        <begin position="28"/>
        <end position="39"/>
    </location>
</feature>
<evidence type="ECO:0000313" key="3">
    <source>
        <dbReference type="Proteomes" id="UP000838756"/>
    </source>
</evidence>
<dbReference type="Proteomes" id="UP000838756">
    <property type="component" value="Unassembled WGS sequence"/>
</dbReference>
<proteinExistence type="predicted"/>
<name>A0A8S4RTT1_9NEOP</name>
<dbReference type="AlphaFoldDB" id="A0A8S4RTT1"/>
<feature type="region of interest" description="Disordered" evidence="1">
    <location>
        <begin position="1"/>
        <end position="40"/>
    </location>
</feature>
<organism evidence="2 3">
    <name type="scientific">Pararge aegeria aegeria</name>
    <dbReference type="NCBI Taxonomy" id="348720"/>
    <lineage>
        <taxon>Eukaryota</taxon>
        <taxon>Metazoa</taxon>
        <taxon>Ecdysozoa</taxon>
        <taxon>Arthropoda</taxon>
        <taxon>Hexapoda</taxon>
        <taxon>Insecta</taxon>
        <taxon>Pterygota</taxon>
        <taxon>Neoptera</taxon>
        <taxon>Endopterygota</taxon>
        <taxon>Lepidoptera</taxon>
        <taxon>Glossata</taxon>
        <taxon>Ditrysia</taxon>
        <taxon>Papilionoidea</taxon>
        <taxon>Nymphalidae</taxon>
        <taxon>Satyrinae</taxon>
        <taxon>Satyrini</taxon>
        <taxon>Parargina</taxon>
        <taxon>Pararge</taxon>
    </lineage>
</organism>